<feature type="domain" description="EGF-like" evidence="18">
    <location>
        <begin position="616"/>
        <end position="653"/>
    </location>
</feature>
<evidence type="ECO:0000313" key="20">
    <source>
        <dbReference type="WBParaSite" id="jg7246"/>
    </source>
</evidence>
<feature type="disulfide bond" evidence="13">
    <location>
        <begin position="718"/>
        <end position="736"/>
    </location>
</feature>
<keyword evidence="8 16" id="KW-1133">Transmembrane helix</keyword>
<proteinExistence type="predicted"/>
<dbReference type="FunFam" id="2.120.10.30:FF:000241">
    <property type="entry name" value="Low-density lipoprotein receptor-related protein 6"/>
    <property type="match status" value="1"/>
</dbReference>
<feature type="disulfide bond" evidence="13">
    <location>
        <begin position="1185"/>
        <end position="1197"/>
    </location>
</feature>
<feature type="domain" description="EGF-like" evidence="18">
    <location>
        <begin position="656"/>
        <end position="692"/>
    </location>
</feature>
<evidence type="ECO:0000256" key="15">
    <source>
        <dbReference type="SAM" id="MobiDB-lite"/>
    </source>
</evidence>
<feature type="compositionally biased region" description="Polar residues" evidence="15">
    <location>
        <begin position="2176"/>
        <end position="2198"/>
    </location>
</feature>
<feature type="disulfide bond" evidence="13">
    <location>
        <begin position="531"/>
        <end position="549"/>
    </location>
</feature>
<evidence type="ECO:0000313" key="19">
    <source>
        <dbReference type="Proteomes" id="UP000887574"/>
    </source>
</evidence>
<evidence type="ECO:0000256" key="4">
    <source>
        <dbReference type="ARBA" id="ARBA00022692"/>
    </source>
</evidence>
<evidence type="ECO:0000256" key="16">
    <source>
        <dbReference type="SAM" id="Phobius"/>
    </source>
</evidence>
<keyword evidence="11" id="KW-0675">Receptor</keyword>
<dbReference type="CDD" id="cd00112">
    <property type="entry name" value="LDLa"/>
    <property type="match status" value="16"/>
</dbReference>
<feature type="disulfide bond" evidence="13">
    <location>
        <begin position="1551"/>
        <end position="1569"/>
    </location>
</feature>
<dbReference type="FunFam" id="4.10.400.10:FF:000209">
    <property type="entry name" value="Low-density lipoprotein receptor-related protein"/>
    <property type="match status" value="1"/>
</dbReference>
<feature type="domain" description="EGF-like" evidence="18">
    <location>
        <begin position="1980"/>
        <end position="2015"/>
    </location>
</feature>
<feature type="domain" description="EGF-like" evidence="18">
    <location>
        <begin position="1585"/>
        <end position="1625"/>
    </location>
</feature>
<dbReference type="Pfam" id="PF00057">
    <property type="entry name" value="Ldl_recept_a"/>
    <property type="match status" value="16"/>
</dbReference>
<dbReference type="InterPro" id="IPR036055">
    <property type="entry name" value="LDL_receptor-like_sf"/>
</dbReference>
<dbReference type="SUPFAM" id="SSF57196">
    <property type="entry name" value="EGF/Laminin"/>
    <property type="match status" value="3"/>
</dbReference>
<dbReference type="Gene3D" id="2.120.10.30">
    <property type="entry name" value="TolB, C-terminal domain"/>
    <property type="match status" value="3"/>
</dbReference>
<evidence type="ECO:0000256" key="9">
    <source>
        <dbReference type="ARBA" id="ARBA00023136"/>
    </source>
</evidence>
<feature type="disulfide bond" evidence="13">
    <location>
        <begin position="397"/>
        <end position="415"/>
    </location>
</feature>
<protein>
    <submittedName>
        <fullName evidence="20">Uncharacterized protein</fullName>
    </submittedName>
</protein>
<keyword evidence="5" id="KW-0732">Signal</keyword>
<evidence type="ECO:0000259" key="17">
    <source>
        <dbReference type="SMART" id="SM00179"/>
    </source>
</evidence>
<dbReference type="GO" id="GO:0006898">
    <property type="term" value="P:receptor-mediated endocytosis"/>
    <property type="evidence" value="ECO:0007669"/>
    <property type="project" value="TreeGrafter"/>
</dbReference>
<feature type="repeat" description="LDL-receptor class B" evidence="14">
    <location>
        <begin position="1843"/>
        <end position="1886"/>
    </location>
</feature>
<feature type="disulfide bond" evidence="13">
    <location>
        <begin position="390"/>
        <end position="402"/>
    </location>
</feature>
<dbReference type="SMART" id="SM00135">
    <property type="entry name" value="LY"/>
    <property type="match status" value="13"/>
</dbReference>
<dbReference type="PROSITE" id="PS01187">
    <property type="entry name" value="EGF_CA"/>
    <property type="match status" value="2"/>
</dbReference>
<evidence type="ECO:0000259" key="18">
    <source>
        <dbReference type="SMART" id="SM00181"/>
    </source>
</evidence>
<feature type="disulfide bond" evidence="13">
    <location>
        <begin position="1274"/>
        <end position="1292"/>
    </location>
</feature>
<evidence type="ECO:0000256" key="5">
    <source>
        <dbReference type="ARBA" id="ARBA00022729"/>
    </source>
</evidence>
<evidence type="ECO:0000256" key="1">
    <source>
        <dbReference type="ARBA" id="ARBA00004167"/>
    </source>
</evidence>
<keyword evidence="4 16" id="KW-0812">Transmembrane</keyword>
<feature type="disulfide bond" evidence="13">
    <location>
        <begin position="1461"/>
        <end position="1479"/>
    </location>
</feature>
<dbReference type="PROSITE" id="PS50068">
    <property type="entry name" value="LDLRA_2"/>
    <property type="match status" value="18"/>
</dbReference>
<evidence type="ECO:0000256" key="7">
    <source>
        <dbReference type="ARBA" id="ARBA00022837"/>
    </source>
</evidence>
<feature type="disulfide bond" evidence="13">
    <location>
        <begin position="1454"/>
        <end position="1466"/>
    </location>
</feature>
<evidence type="ECO:0000256" key="2">
    <source>
        <dbReference type="ARBA" id="ARBA00022536"/>
    </source>
</evidence>
<dbReference type="GO" id="GO:0005509">
    <property type="term" value="F:calcium ion binding"/>
    <property type="evidence" value="ECO:0007669"/>
    <property type="project" value="InterPro"/>
</dbReference>
<feature type="disulfide bond" evidence="13">
    <location>
        <begin position="350"/>
        <end position="365"/>
    </location>
</feature>
<evidence type="ECO:0000256" key="13">
    <source>
        <dbReference type="PROSITE-ProRule" id="PRU00124"/>
    </source>
</evidence>
<dbReference type="FunFam" id="4.10.400.10:FF:000005">
    <property type="entry name" value="low-density lipoprotein receptor-related protein 1B"/>
    <property type="match status" value="2"/>
</dbReference>
<dbReference type="SMART" id="SM00192">
    <property type="entry name" value="LDLa"/>
    <property type="match status" value="20"/>
</dbReference>
<keyword evidence="10 13" id="KW-1015">Disulfide bond</keyword>
<sequence length="2279" mass="250372">MNTPDKPRSLLTPERLAKSPALQATTRHISDLRLDWLTQKIYWTTGRSGKIFAMDVRGEHIATVASGDWTYALAIDPCAGLLFWSDSGYKVSGGAYEPRIERSNTAGGERLVIVNTDISLPAALTVDFREQRVYWADVNRLNIESCDYDGKNRRVIGLGYRAKSLDIWNTWLYLSDPLANGVFRIDKFTGNGYEGVVTDRRLPGTVRIFASEADIKTRNQWCNAHTSELCKKDNGGCDQLCNVVSGEIGVAASLVRCTCNDTFTLVQQPGEDYPTQCVPNTASQQTACEGPYNFQCAGDGKCIALDKTCDGKPDCADGSDENPSYCFTRFCPENYFLCANRRCIIETNRCNHINDCGDGSDELDCAPPGSVAVVTVPITGSAPPAVPATCPKATFACANGHCINETKVCDGHNDCHDDQVSDESSTTCPGLPIDCRGVRVKCPNTNICIQPADLCDGYDDCGDKSDENKLFCMNQQCSQHYVRCPSGRCIPETWQCDGDNDCGEGAWDESHTNCTDAQGKRICVGNYLFQCDNGKCISRAFICDGEDDCGDGTDESQVHSCGNRTCTDQEFHCKTNAKLAQPKYECIPKVWLCDGDVTCAGGEDESEALCGVTKKECNKGEFRCQNKHCIHSTWECDGDNDCLDGSDEHSNCTYTACHQDFWQCANHKCIPTSWRCDGNDDCDDGSDEKQCAANETHTSSSSSTTLDGHVCPAGQFACLSGDCIDNAKVCDRVYDCTDRSDESLNALSTSVNLLTVHCVSRNGYAIDKVDLKTCRDINECDEGTAQCSQLCENKVGNYKCSCADGFTLSSDEITCKANNPDPSPYLLLANKHYIRRITLGGEKYELVARGFDNVVSIDVDMIDNKLYLLDAGKLRIYRVGLDRLDTPISDFQQVIRHNVFGIEGLAVDWIGRKLYTLNRQDRSLRVCELDGRYCKTLIRDRIQQPKAIVVHPKKGYLFFSEWSLSPYIGRVALDGSAADGSKDGDPILKLAEHDLGWPNALAIDLYSNRLFWGDAHLNEIGYMDLDGGRRHHIPAKRTSHVASMTVFDDFIFWSDWNLRQVIKAHKWSGKNETVLATTLQLPNDLRVVHPLKQPAWPSPCADANGGCSHLCLIAEGGEKATCACPDQFVLLEDGKSCDANCTSRQFACGGTDGKCISKLWYCDGEKDCADGEDEPGPDICGPRICPVGEFQCKNHNCTRPFQICDGQDDCGDASDEQDCSLACDPWMFKCAATGKCIPKRFTCDGDDDCGDRSDEAEAVCKNPERNCTAEEFRCNNHKCIPKAWKCDNDDDCGDGTDEPAECSTIECSRGWSRCSSSYRCVPDWAFCNGQDDCRDGSDEVTSRCPMCDDIGDFRCATTGKCIPRRWMCDSENDCGDNSDETDHECGGTSRLAQSQNSVAMTVDVFLNQKYVMAPFNALMDGTCIPEHKWCDRRRDCANASDEIHCHDHPNRRQCSNFEFECSNSVCIPRKFMCDGDNDCGDNSDETNEQCKSAQCEPPLRFRCAHTRLCLNILQLCNGFNDCGENDFSDEHLSMCSSFSEYGDCSSDQFKCANGKCLNASLACDRNNDCGDASDEIGCAKHNGKTCHSNSDNGGCKHSCTDVEGGYYCSCRDGFQPDPANPFDCIDIDECQGNNTCTQLCLNTKGSYLCRCLEDYENNVVVGAMTGKDCRARGDPAQVVVAADNKLIQLNLVGANGGSSGTNRNAAANSQRRESDIGSVEFDPRRELMYWIDTIEKKIFRSALAKGNQSHEGQPLAIDFNALDVSPLAIAVDYLTGNLFVSTVANIGNQITATTGARRKRMSEPQLPDTGAIFVTTSDGRYSKKIISGQLQIPTAIVALPQLGRICYADAGLLAKIECADMDGNMRNTIVNQLIYSPTSLAVDEGKENRIYWADPKYHKVDSCLPDGSKRTTIVADHRTPWAIDVFENHLYWASKETHNLYVQDKFGRGRVYILASAIPDVHNVRVQQRYARDLTRLESTCSKSGCSHLCVELPRKGFRCMCPENVTQLNDGSCATSRIEEFPLPKQCQCQNGGRCLTNGVCDCGELEGEFCQKGSSVSKIVIGRLGGGGLFALLLMLAFLACLGVIAVLAVSMYKRKLLLFKKNEAADGAVSFHGNVISFSNPVLDQKTDPQPIEYNMSQLSQPTTSTTNTTTTTFSNPVYELESAAVEMEDIDTPSTSRFSSIRSTATPLSRASTASTSPIKSEPSSSMGSLTDLRRPEPSSNVIAPRSDILPPPPKPQIPPRRERTAGEGVKRGVVEDNSKAQDKTQLVFDEVSDV</sequence>
<feature type="domain" description="EGF-like" evidence="18">
    <location>
        <begin position="1099"/>
        <end position="1138"/>
    </location>
</feature>
<dbReference type="FunFam" id="4.10.400.10:FF:000002">
    <property type="entry name" value="Low-density lipoprotein receptor-related protein 1"/>
    <property type="match status" value="1"/>
</dbReference>
<keyword evidence="2" id="KW-0245">EGF-like domain</keyword>
<evidence type="ECO:0000256" key="3">
    <source>
        <dbReference type="ARBA" id="ARBA00022583"/>
    </source>
</evidence>
<dbReference type="InterPro" id="IPR018097">
    <property type="entry name" value="EGF_Ca-bd_CS"/>
</dbReference>
<dbReference type="InterPro" id="IPR011042">
    <property type="entry name" value="6-blade_b-propeller_TolB-like"/>
</dbReference>
<dbReference type="InterPro" id="IPR023415">
    <property type="entry name" value="LDLR_class-A_CS"/>
</dbReference>
<feature type="region of interest" description="Disordered" evidence="15">
    <location>
        <begin position="2174"/>
        <end position="2279"/>
    </location>
</feature>
<dbReference type="SUPFAM" id="SSF57424">
    <property type="entry name" value="LDL receptor-like module"/>
    <property type="match status" value="19"/>
</dbReference>
<evidence type="ECO:0000256" key="6">
    <source>
        <dbReference type="ARBA" id="ARBA00022737"/>
    </source>
</evidence>
<keyword evidence="12" id="KW-0325">Glycoprotein</keyword>
<dbReference type="PROSITE" id="PS01209">
    <property type="entry name" value="LDLRA_1"/>
    <property type="match status" value="7"/>
</dbReference>
<feature type="disulfide bond" evidence="13">
    <location>
        <begin position="484"/>
        <end position="502"/>
    </location>
</feature>
<dbReference type="GO" id="GO:0043235">
    <property type="term" value="C:receptor complex"/>
    <property type="evidence" value="ECO:0007669"/>
    <property type="project" value="TreeGrafter"/>
</dbReference>
<feature type="disulfide bond" evidence="13">
    <location>
        <begin position="657"/>
        <end position="669"/>
    </location>
</feature>
<dbReference type="FunFam" id="2.10.25.10:FF:000807">
    <property type="entry name" value="Low-density lipoprotein receptor domain class A"/>
    <property type="match status" value="1"/>
</dbReference>
<feature type="domain" description="EGF-like" evidence="18">
    <location>
        <begin position="779"/>
        <end position="816"/>
    </location>
</feature>
<feature type="domain" description="EGF-like calcium-binding" evidence="17">
    <location>
        <begin position="1565"/>
        <end position="1625"/>
    </location>
</feature>
<dbReference type="Pfam" id="PF00058">
    <property type="entry name" value="Ldl_recept_b"/>
    <property type="match status" value="1"/>
</dbReference>
<keyword evidence="3" id="KW-0254">Endocytosis</keyword>
<accession>A0A915EJ51</accession>
<feature type="disulfide bond" evidence="13">
    <location>
        <begin position="711"/>
        <end position="723"/>
    </location>
</feature>
<feature type="disulfide bond" evidence="13">
    <location>
        <begin position="1267"/>
        <end position="1279"/>
    </location>
</feature>
<dbReference type="Pfam" id="PF14670">
    <property type="entry name" value="FXa_inhibition"/>
    <property type="match status" value="1"/>
</dbReference>
<feature type="domain" description="EGF-like calcium-binding" evidence="17">
    <location>
        <begin position="776"/>
        <end position="816"/>
    </location>
</feature>
<dbReference type="SUPFAM" id="SSF63825">
    <property type="entry name" value="YWTD domain"/>
    <property type="match status" value="3"/>
</dbReference>
<dbReference type="GO" id="GO:0012505">
    <property type="term" value="C:endomembrane system"/>
    <property type="evidence" value="ECO:0007669"/>
    <property type="project" value="UniProtKB-SubCell"/>
</dbReference>
<feature type="domain" description="EGF-like calcium-binding" evidence="17">
    <location>
        <begin position="1626"/>
        <end position="1670"/>
    </location>
</feature>
<organism evidence="19 20">
    <name type="scientific">Ditylenchus dipsaci</name>
    <dbReference type="NCBI Taxonomy" id="166011"/>
    <lineage>
        <taxon>Eukaryota</taxon>
        <taxon>Metazoa</taxon>
        <taxon>Ecdysozoa</taxon>
        <taxon>Nematoda</taxon>
        <taxon>Chromadorea</taxon>
        <taxon>Rhabditida</taxon>
        <taxon>Tylenchina</taxon>
        <taxon>Tylenchomorpha</taxon>
        <taxon>Sphaerularioidea</taxon>
        <taxon>Anguinidae</taxon>
        <taxon>Anguininae</taxon>
        <taxon>Ditylenchus</taxon>
    </lineage>
</organism>
<feature type="disulfide bond" evidence="13">
    <location>
        <begin position="1563"/>
        <end position="1578"/>
    </location>
</feature>
<keyword evidence="19" id="KW-1185">Reference proteome</keyword>
<comment type="caution">
    <text evidence="13">Lacks conserved residue(s) required for the propagation of feature annotation.</text>
</comment>
<dbReference type="Gene3D" id="2.40.128.620">
    <property type="match status" value="1"/>
</dbReference>
<dbReference type="GO" id="GO:0016324">
    <property type="term" value="C:apical plasma membrane"/>
    <property type="evidence" value="ECO:0007669"/>
    <property type="project" value="TreeGrafter"/>
</dbReference>
<evidence type="ECO:0000256" key="14">
    <source>
        <dbReference type="PROSITE-ProRule" id="PRU00461"/>
    </source>
</evidence>
<feature type="disulfide bond" evidence="13">
    <location>
        <begin position="338"/>
        <end position="356"/>
    </location>
</feature>
<dbReference type="PANTHER" id="PTHR22722">
    <property type="entry name" value="LOW-DENSITY LIPOPROTEIN RECEPTOR-RELATED PROTEIN 2-RELATED"/>
    <property type="match status" value="1"/>
</dbReference>
<feature type="domain" description="EGF-like" evidence="18">
    <location>
        <begin position="1629"/>
        <end position="1670"/>
    </location>
</feature>
<evidence type="ECO:0000256" key="8">
    <source>
        <dbReference type="ARBA" id="ARBA00022989"/>
    </source>
</evidence>
<dbReference type="Gene3D" id="4.10.400.10">
    <property type="entry name" value="Low-density Lipoprotein Receptor"/>
    <property type="match status" value="19"/>
</dbReference>
<dbReference type="InterPro" id="IPR001881">
    <property type="entry name" value="EGF-like_Ca-bd_dom"/>
</dbReference>
<dbReference type="Pfam" id="PF07645">
    <property type="entry name" value="EGF_CA"/>
    <property type="match status" value="2"/>
</dbReference>
<feature type="disulfide bond" evidence="13">
    <location>
        <begin position="624"/>
        <end position="642"/>
    </location>
</feature>
<dbReference type="InterPro" id="IPR000033">
    <property type="entry name" value="LDLR_classB_rpt"/>
</dbReference>
<feature type="repeat" description="LDL-receptor class B" evidence="14">
    <location>
        <begin position="80"/>
        <end position="130"/>
    </location>
</feature>
<reference evidence="20" key="1">
    <citation type="submission" date="2022-11" db="UniProtKB">
        <authorList>
            <consortium name="WormBaseParasite"/>
        </authorList>
    </citation>
    <scope>IDENTIFICATION</scope>
</reference>
<dbReference type="WBParaSite" id="jg7246">
    <property type="protein sequence ID" value="jg7246"/>
    <property type="gene ID" value="jg7246"/>
</dbReference>
<comment type="subcellular location">
    <subcellularLocation>
        <location evidence="1">Membrane</location>
        <topology evidence="1">Single-pass membrane protein</topology>
    </subcellularLocation>
</comment>
<dbReference type="GO" id="GO:0042562">
    <property type="term" value="F:hormone binding"/>
    <property type="evidence" value="ECO:0007669"/>
    <property type="project" value="TreeGrafter"/>
</dbReference>
<keyword evidence="7" id="KW-0106">Calcium</keyword>
<feature type="compositionally biased region" description="Low complexity" evidence="15">
    <location>
        <begin position="2199"/>
        <end position="2213"/>
    </location>
</feature>
<evidence type="ECO:0000256" key="12">
    <source>
        <dbReference type="ARBA" id="ARBA00023180"/>
    </source>
</evidence>
<dbReference type="FunFam" id="4.10.400.10:FF:000180">
    <property type="entry name" value="Low-density lipoprotein receptor-related protein"/>
    <property type="match status" value="1"/>
</dbReference>
<keyword evidence="9 16" id="KW-0472">Membrane</keyword>
<dbReference type="PRINTS" id="PR00261">
    <property type="entry name" value="LDLRECEPTOR"/>
</dbReference>
<dbReference type="CDD" id="cd00054">
    <property type="entry name" value="EGF_CA"/>
    <property type="match status" value="1"/>
</dbReference>
<keyword evidence="6" id="KW-0677">Repeat</keyword>
<evidence type="ECO:0000256" key="10">
    <source>
        <dbReference type="ARBA" id="ARBA00023157"/>
    </source>
</evidence>
<feature type="transmembrane region" description="Helical" evidence="16">
    <location>
        <begin position="2071"/>
        <end position="2095"/>
    </location>
</feature>
<dbReference type="Proteomes" id="UP000887574">
    <property type="component" value="Unplaced"/>
</dbReference>
<dbReference type="InterPro" id="IPR000742">
    <property type="entry name" value="EGF"/>
</dbReference>
<feature type="disulfide bond" evidence="13">
    <location>
        <begin position="1544"/>
        <end position="1556"/>
    </location>
</feature>
<feature type="compositionally biased region" description="Basic and acidic residues" evidence="15">
    <location>
        <begin position="2244"/>
        <end position="2267"/>
    </location>
</feature>
<dbReference type="Gene3D" id="2.10.25.10">
    <property type="entry name" value="Laminin"/>
    <property type="match status" value="4"/>
</dbReference>
<dbReference type="InterPro" id="IPR002172">
    <property type="entry name" value="LDrepeatLR_classA_rpt"/>
</dbReference>
<feature type="disulfide bond" evidence="13">
    <location>
        <begin position="664"/>
        <end position="682"/>
    </location>
</feature>
<feature type="disulfide bond" evidence="13">
    <location>
        <begin position="477"/>
        <end position="489"/>
    </location>
</feature>
<dbReference type="SMART" id="SM00179">
    <property type="entry name" value="EGF_CA"/>
    <property type="match status" value="3"/>
</dbReference>
<feature type="domain" description="EGF-like" evidence="18">
    <location>
        <begin position="229"/>
        <end position="278"/>
    </location>
</feature>
<dbReference type="InterPro" id="IPR049883">
    <property type="entry name" value="NOTCH1_EGF-like"/>
</dbReference>
<dbReference type="FunFam" id="4.10.400.10:FF:000011">
    <property type="entry name" value="Low-density lipoprotein receptor-related protein 1"/>
    <property type="match status" value="1"/>
</dbReference>
<dbReference type="InterPro" id="IPR051221">
    <property type="entry name" value="LDLR-related"/>
</dbReference>
<feature type="disulfide bond" evidence="13">
    <location>
        <begin position="676"/>
        <end position="691"/>
    </location>
</feature>
<feature type="compositionally biased region" description="Pro residues" evidence="15">
    <location>
        <begin position="2234"/>
        <end position="2243"/>
    </location>
</feature>
<feature type="disulfide bond" evidence="13">
    <location>
        <begin position="1192"/>
        <end position="1210"/>
    </location>
</feature>
<evidence type="ECO:0000256" key="11">
    <source>
        <dbReference type="ARBA" id="ARBA00023170"/>
    </source>
</evidence>
<name>A0A915EJ51_9BILA</name>
<dbReference type="SMART" id="SM00181">
    <property type="entry name" value="EGF"/>
    <property type="match status" value="8"/>
</dbReference>
<feature type="disulfide bond" evidence="13">
    <location>
        <begin position="331"/>
        <end position="343"/>
    </location>
</feature>
<feature type="disulfide bond" evidence="13">
    <location>
        <begin position="1204"/>
        <end position="1219"/>
    </location>
</feature>
<feature type="disulfide bond" evidence="13">
    <location>
        <begin position="617"/>
        <end position="629"/>
    </location>
</feature>
<dbReference type="PROSITE" id="PS51120">
    <property type="entry name" value="LDLRB"/>
    <property type="match status" value="2"/>
</dbReference>